<dbReference type="GO" id="GO:0004672">
    <property type="term" value="F:protein kinase activity"/>
    <property type="evidence" value="ECO:0007669"/>
    <property type="project" value="UniProtKB-ARBA"/>
</dbReference>
<evidence type="ECO:0000256" key="2">
    <source>
        <dbReference type="PROSITE-ProRule" id="PRU00110"/>
    </source>
</evidence>
<dbReference type="AlphaFoldDB" id="A0A1B9NYY0"/>
<sequence>MINIDMLEEMFGGDKEITQQLFELYLSENSTMGNTILEQYEANDLPTLFHTTHTLSGALGNLCEMDILPAIKEIEAATKTSNQPNKETINTVVEGLNEIKEQMESYLSR</sequence>
<keyword evidence="2" id="KW-0597">Phosphoprotein</keyword>
<name>A0A1B9NYY0_ALILO</name>
<comment type="caution">
    <text evidence="4">The sequence shown here is derived from an EMBL/GenBank/DDBJ whole genome shotgun (WGS) entry which is preliminary data.</text>
</comment>
<keyword evidence="1" id="KW-0902">Two-component regulatory system</keyword>
<accession>A0A1B9NYY0</accession>
<dbReference type="GO" id="GO:0000160">
    <property type="term" value="P:phosphorelay signal transduction system"/>
    <property type="evidence" value="ECO:0007669"/>
    <property type="project" value="UniProtKB-KW"/>
</dbReference>
<dbReference type="Proteomes" id="UP000093523">
    <property type="component" value="Unassembled WGS sequence"/>
</dbReference>
<feature type="modified residue" description="Phosphohistidine" evidence="2">
    <location>
        <position position="53"/>
    </location>
</feature>
<dbReference type="InterPro" id="IPR036641">
    <property type="entry name" value="HPT_dom_sf"/>
</dbReference>
<evidence type="ECO:0000259" key="3">
    <source>
        <dbReference type="PROSITE" id="PS50894"/>
    </source>
</evidence>
<protein>
    <recommendedName>
        <fullName evidence="3">HPt domain-containing protein</fullName>
    </recommendedName>
</protein>
<dbReference type="EMBL" id="MAJU01000009">
    <property type="protein sequence ID" value="OCH21213.1"/>
    <property type="molecule type" value="Genomic_DNA"/>
</dbReference>
<gene>
    <name evidence="4" type="ORF">A6E04_11760</name>
</gene>
<organism evidence="4 5">
    <name type="scientific">Aliivibrio logei</name>
    <name type="common">Vibrio logei</name>
    <dbReference type="NCBI Taxonomy" id="688"/>
    <lineage>
        <taxon>Bacteria</taxon>
        <taxon>Pseudomonadati</taxon>
        <taxon>Pseudomonadota</taxon>
        <taxon>Gammaproteobacteria</taxon>
        <taxon>Vibrionales</taxon>
        <taxon>Vibrionaceae</taxon>
        <taxon>Aliivibrio</taxon>
    </lineage>
</organism>
<evidence type="ECO:0000313" key="4">
    <source>
        <dbReference type="EMBL" id="OCH21213.1"/>
    </source>
</evidence>
<dbReference type="InterPro" id="IPR008207">
    <property type="entry name" value="Sig_transdc_His_kin_Hpt_dom"/>
</dbReference>
<feature type="domain" description="HPt" evidence="3">
    <location>
        <begin position="14"/>
        <end position="106"/>
    </location>
</feature>
<evidence type="ECO:0000313" key="5">
    <source>
        <dbReference type="Proteomes" id="UP000093523"/>
    </source>
</evidence>
<proteinExistence type="predicted"/>
<dbReference type="SUPFAM" id="SSF47226">
    <property type="entry name" value="Histidine-containing phosphotransfer domain, HPT domain"/>
    <property type="match status" value="1"/>
</dbReference>
<dbReference type="PROSITE" id="PS50894">
    <property type="entry name" value="HPT"/>
    <property type="match status" value="1"/>
</dbReference>
<evidence type="ECO:0000256" key="1">
    <source>
        <dbReference type="ARBA" id="ARBA00023012"/>
    </source>
</evidence>
<dbReference type="Gene3D" id="1.20.120.160">
    <property type="entry name" value="HPT domain"/>
    <property type="match status" value="1"/>
</dbReference>
<dbReference type="RefSeq" id="WP_017023412.1">
    <property type="nucleotide sequence ID" value="NZ_CAWMPN010000009.1"/>
</dbReference>
<reference evidence="4 5" key="1">
    <citation type="submission" date="2016-06" db="EMBL/GenBank/DDBJ databases">
        <authorList>
            <person name="Kjaerup R.B."/>
            <person name="Dalgaard T.S."/>
            <person name="Juul-Madsen H.R."/>
        </authorList>
    </citation>
    <scope>NUCLEOTIDE SEQUENCE [LARGE SCALE GENOMIC DNA]</scope>
    <source>
        <strain evidence="4 5">1S159</strain>
    </source>
</reference>
<dbReference type="STRING" id="688.A6E04_11760"/>